<name>A0A1Y2CBV7_9FUNG</name>
<organism evidence="5 6">
    <name type="scientific">Rhizoclosmatium globosum</name>
    <dbReference type="NCBI Taxonomy" id="329046"/>
    <lineage>
        <taxon>Eukaryota</taxon>
        <taxon>Fungi</taxon>
        <taxon>Fungi incertae sedis</taxon>
        <taxon>Chytridiomycota</taxon>
        <taxon>Chytridiomycota incertae sedis</taxon>
        <taxon>Chytridiomycetes</taxon>
        <taxon>Chytridiales</taxon>
        <taxon>Chytriomycetaceae</taxon>
        <taxon>Rhizoclosmatium</taxon>
    </lineage>
</organism>
<dbReference type="PANTHER" id="PTHR22595">
    <property type="entry name" value="CHITINASE-RELATED"/>
    <property type="match status" value="1"/>
</dbReference>
<protein>
    <submittedName>
        <fullName evidence="5">Lysozyme-like protein</fullName>
    </submittedName>
</protein>
<dbReference type="PANTHER" id="PTHR22595:SF79">
    <property type="entry name" value="CHITINASE 12"/>
    <property type="match status" value="1"/>
</dbReference>
<dbReference type="SUPFAM" id="SSF53955">
    <property type="entry name" value="Lysozyme-like"/>
    <property type="match status" value="1"/>
</dbReference>
<dbReference type="Proteomes" id="UP000193642">
    <property type="component" value="Unassembled WGS sequence"/>
</dbReference>
<evidence type="ECO:0000256" key="1">
    <source>
        <dbReference type="ARBA" id="ARBA00022821"/>
    </source>
</evidence>
<dbReference type="InterPro" id="IPR000726">
    <property type="entry name" value="Glyco_hydro_19_cat"/>
</dbReference>
<comment type="caution">
    <text evidence="5">The sequence shown here is derived from an EMBL/GenBank/DDBJ whole genome shotgun (WGS) entry which is preliminary data.</text>
</comment>
<keyword evidence="3" id="KW-0472">Membrane</keyword>
<dbReference type="InterPro" id="IPR023346">
    <property type="entry name" value="Lysozyme-like_dom_sf"/>
</dbReference>
<evidence type="ECO:0000259" key="4">
    <source>
        <dbReference type="Pfam" id="PF00182"/>
    </source>
</evidence>
<feature type="transmembrane region" description="Helical" evidence="3">
    <location>
        <begin position="376"/>
        <end position="398"/>
    </location>
</feature>
<evidence type="ECO:0000256" key="3">
    <source>
        <dbReference type="SAM" id="Phobius"/>
    </source>
</evidence>
<dbReference type="GO" id="GO:0006032">
    <property type="term" value="P:chitin catabolic process"/>
    <property type="evidence" value="ECO:0007669"/>
    <property type="project" value="InterPro"/>
</dbReference>
<dbReference type="Pfam" id="PF00182">
    <property type="entry name" value="Glyco_hydro_19"/>
    <property type="match status" value="1"/>
</dbReference>
<dbReference type="Gene3D" id="1.10.530.10">
    <property type="match status" value="1"/>
</dbReference>
<dbReference type="GO" id="GO:0004568">
    <property type="term" value="F:chitinase activity"/>
    <property type="evidence" value="ECO:0007669"/>
    <property type="project" value="InterPro"/>
</dbReference>
<accession>A0A1Y2CBV7</accession>
<reference evidence="5 6" key="1">
    <citation type="submission" date="2016-07" db="EMBL/GenBank/DDBJ databases">
        <title>Pervasive Adenine N6-methylation of Active Genes in Fungi.</title>
        <authorList>
            <consortium name="DOE Joint Genome Institute"/>
            <person name="Mondo S.J."/>
            <person name="Dannebaum R.O."/>
            <person name="Kuo R.C."/>
            <person name="Labutti K."/>
            <person name="Haridas S."/>
            <person name="Kuo A."/>
            <person name="Salamov A."/>
            <person name="Ahrendt S.R."/>
            <person name="Lipzen A."/>
            <person name="Sullivan W."/>
            <person name="Andreopoulos W.B."/>
            <person name="Clum A."/>
            <person name="Lindquist E."/>
            <person name="Daum C."/>
            <person name="Ramamoorthy G.K."/>
            <person name="Gryganskyi A."/>
            <person name="Culley D."/>
            <person name="Magnuson J.K."/>
            <person name="James T.Y."/>
            <person name="O'Malley M.A."/>
            <person name="Stajich J.E."/>
            <person name="Spatafora J.W."/>
            <person name="Visel A."/>
            <person name="Grigoriev I.V."/>
        </authorList>
    </citation>
    <scope>NUCLEOTIDE SEQUENCE [LARGE SCALE GENOMIC DNA]</scope>
    <source>
        <strain evidence="5 6">JEL800</strain>
    </source>
</reference>
<evidence type="ECO:0000256" key="2">
    <source>
        <dbReference type="ARBA" id="ARBA00023157"/>
    </source>
</evidence>
<dbReference type="GO" id="GO:0006952">
    <property type="term" value="P:defense response"/>
    <property type="evidence" value="ECO:0007669"/>
    <property type="project" value="UniProtKB-KW"/>
</dbReference>
<keyword evidence="6" id="KW-1185">Reference proteome</keyword>
<dbReference type="EMBL" id="MCGO01000022">
    <property type="protein sequence ID" value="ORY44522.1"/>
    <property type="molecule type" value="Genomic_DNA"/>
</dbReference>
<keyword evidence="3" id="KW-1133">Transmembrane helix</keyword>
<dbReference type="AlphaFoldDB" id="A0A1Y2CBV7"/>
<keyword evidence="3" id="KW-0812">Transmembrane</keyword>
<dbReference type="OrthoDB" id="2100254at2759"/>
<feature type="transmembrane region" description="Helical" evidence="3">
    <location>
        <begin position="311"/>
        <end position="328"/>
    </location>
</feature>
<keyword evidence="2" id="KW-1015">Disulfide bond</keyword>
<proteinExistence type="predicted"/>
<sequence>MEAAISSICSEYYGSGTLLQRYWYGAGNSFTLPTGSVLDGKIAGLNAALAQFPGTLTTTDEKIAFVANILFESICLSTTEEVQCVKDPGNCKGIYGDNFWGRGYIQLTGRANYQGFADAVGRQDIMTNPGLVATDETLAWGSAVWFWKFNCGAASTVGTALKCVNSLECSSATSSVFFQFAAPYRLKYAQALTNALGGSDGTDQSISVCPQMGTSLDTAWSQFCQYHAGTPSASVTCNNAPPSPSGMALTSTAVDRVLTTSMVPLVPLVTTLDQGKTSPVTTAAAVTTDQGVKTLLTTTLLPTATSQPTSVAVFFFFFFFFFFFYDGISFGPDLSSVTDINSIKTMYSTRTVVGSGDATAIKNDSQQNGNSMSTGAIAGVSIAVVIAVVGITLGGIWYKKKRDVSSQKGDALNGRTDGFLAAT</sequence>
<evidence type="ECO:0000313" key="6">
    <source>
        <dbReference type="Proteomes" id="UP000193642"/>
    </source>
</evidence>
<feature type="domain" description="Glycoside hydrolase family 19 catalytic" evidence="4">
    <location>
        <begin position="94"/>
        <end position="149"/>
    </location>
</feature>
<keyword evidence="1" id="KW-0611">Plant defense</keyword>
<dbReference type="GO" id="GO:0016998">
    <property type="term" value="P:cell wall macromolecule catabolic process"/>
    <property type="evidence" value="ECO:0007669"/>
    <property type="project" value="InterPro"/>
</dbReference>
<evidence type="ECO:0000313" key="5">
    <source>
        <dbReference type="EMBL" id="ORY44522.1"/>
    </source>
</evidence>
<gene>
    <name evidence="5" type="ORF">BCR33DRAFT_785169</name>
</gene>